<dbReference type="PRINTS" id="PR01490">
    <property type="entry name" value="RTXTOXIND"/>
</dbReference>
<feature type="domain" description="YknX-like barrel-sandwich hybrid" evidence="2">
    <location>
        <begin position="66"/>
        <end position="236"/>
    </location>
</feature>
<accession>A0A1W1BSS5</accession>
<gene>
    <name evidence="4" type="ORF">MNB_SV-9-419</name>
</gene>
<dbReference type="Pfam" id="PF25984">
    <property type="entry name" value="BSH_YknX"/>
    <property type="match status" value="1"/>
</dbReference>
<sequence>MNKKIDEHHKTLEAIKDLSHKQGFITIFLIFGIFVLWSIFAEIETTITASGKIISEAHTKSVKQTTGGVVTDIFVKEGDEVKKGQPLFRLDSVNEQTKLNSNIKKFDTNLITICRLKAQSRLLNDLNCSDIEKKIVVKKDFNALMYNSKILFKSNMSRLKASLDLLEIEKNISPSDVKTAVYNQRIKLKKEEFKNNSLVNLDKVMITNRLIYDNIISLKNRVDNLLIKAPNSGIVTDMQIKGTGEIISPFRQIASIVPNSKDFLIEAFISPNDIEKVYKGQMTELSFPSFIDPSAIPVTGKIIYVSADVLKMNRNSMPLYKILVEITDSGKQAIKKNNFNIVLGMPSAVFIHTGKKTLATYLLSPIMQMFKGIFHAN</sequence>
<feature type="domain" description="AprE-like beta-barrel" evidence="3">
    <location>
        <begin position="264"/>
        <end position="354"/>
    </location>
</feature>
<organism evidence="4">
    <name type="scientific">hydrothermal vent metagenome</name>
    <dbReference type="NCBI Taxonomy" id="652676"/>
    <lineage>
        <taxon>unclassified sequences</taxon>
        <taxon>metagenomes</taxon>
        <taxon>ecological metagenomes</taxon>
    </lineage>
</organism>
<dbReference type="AlphaFoldDB" id="A0A1W1BSS5"/>
<dbReference type="PANTHER" id="PTHR30386">
    <property type="entry name" value="MEMBRANE FUSION SUBUNIT OF EMRAB-TOLC MULTIDRUG EFFLUX PUMP"/>
    <property type="match status" value="1"/>
</dbReference>
<keyword evidence="1" id="KW-0472">Membrane</keyword>
<proteinExistence type="predicted"/>
<evidence type="ECO:0000259" key="3">
    <source>
        <dbReference type="Pfam" id="PF26002"/>
    </source>
</evidence>
<reference evidence="4" key="1">
    <citation type="submission" date="2016-10" db="EMBL/GenBank/DDBJ databases">
        <authorList>
            <person name="de Groot N.N."/>
        </authorList>
    </citation>
    <scope>NUCLEOTIDE SEQUENCE</scope>
</reference>
<name>A0A1W1BSS5_9ZZZZ</name>
<dbReference type="InterPro" id="IPR058639">
    <property type="entry name" value="BSH_YknX-like"/>
</dbReference>
<dbReference type="InterPro" id="IPR058982">
    <property type="entry name" value="Beta-barrel_AprE"/>
</dbReference>
<dbReference type="EMBL" id="FPHG01000031">
    <property type="protein sequence ID" value="SFV56573.1"/>
    <property type="molecule type" value="Genomic_DNA"/>
</dbReference>
<protein>
    <submittedName>
        <fullName evidence="4">Type I secretion membrane fusion protein, HlyD family</fullName>
    </submittedName>
</protein>
<feature type="transmembrane region" description="Helical" evidence="1">
    <location>
        <begin position="21"/>
        <end position="40"/>
    </location>
</feature>
<evidence type="ECO:0000256" key="1">
    <source>
        <dbReference type="SAM" id="Phobius"/>
    </source>
</evidence>
<dbReference type="Pfam" id="PF26002">
    <property type="entry name" value="Beta-barrel_AprE"/>
    <property type="match status" value="1"/>
</dbReference>
<evidence type="ECO:0000313" key="4">
    <source>
        <dbReference type="EMBL" id="SFV56573.1"/>
    </source>
</evidence>
<dbReference type="PANTHER" id="PTHR30386:SF17">
    <property type="entry name" value="ALKALINE PROTEASE SECRETION PROTEIN APRE"/>
    <property type="match status" value="1"/>
</dbReference>
<dbReference type="InterPro" id="IPR050739">
    <property type="entry name" value="MFP"/>
</dbReference>
<keyword evidence="1" id="KW-0812">Transmembrane</keyword>
<keyword evidence="1" id="KW-1133">Transmembrane helix</keyword>
<evidence type="ECO:0000259" key="2">
    <source>
        <dbReference type="Pfam" id="PF25984"/>
    </source>
</evidence>
<dbReference type="Gene3D" id="2.40.50.100">
    <property type="match status" value="1"/>
</dbReference>